<evidence type="ECO:0000313" key="9">
    <source>
        <dbReference type="Proteomes" id="UP000183299"/>
    </source>
</evidence>
<feature type="transmembrane region" description="Helical" evidence="7">
    <location>
        <begin position="205"/>
        <end position="225"/>
    </location>
</feature>
<dbReference type="GO" id="GO:0005886">
    <property type="term" value="C:plasma membrane"/>
    <property type="evidence" value="ECO:0007669"/>
    <property type="project" value="UniProtKB-SubCell"/>
</dbReference>
<comment type="subcellular location">
    <subcellularLocation>
        <location evidence="1">Cell membrane</location>
        <topology evidence="1">Multi-pass membrane protein</topology>
    </subcellularLocation>
</comment>
<organism evidence="8 9">
    <name type="scientific">Celeribacter halophilus</name>
    <dbReference type="NCBI Taxonomy" id="576117"/>
    <lineage>
        <taxon>Bacteria</taxon>
        <taxon>Pseudomonadati</taxon>
        <taxon>Pseudomonadota</taxon>
        <taxon>Alphaproteobacteria</taxon>
        <taxon>Rhodobacterales</taxon>
        <taxon>Roseobacteraceae</taxon>
        <taxon>Celeribacter</taxon>
    </lineage>
</organism>
<sequence>MLGKKILGLNKKDTRFLLIVIALTLLTPVLLQPFAEGSELAQFNGGYPDLMQKIAIFGIFAVGFNILFGLTGYLSFGHAAFLGVGSYAAVWMMKLLTMNVIPAILLAMVVSGLFAAAIGFVSLRRSGIYFSILTLAFAQMSYKMAYSVLTPLTNGETGLQLSLDDPRVLDRAIEGSSLPVTNIFGLAMNASHKVEVLGRVFTFNVGYYFCAVIAVIAFYVAIRLFRSPFGMMLRAVKSNQQRMTYTGLDPKPYTLAAFVISGMYAGLAGGLLAAMDPLAGADRMLWTASGEVVIMTILGGAGTLMGPVLGAGVIKYLENIFSKINESVLHSWFHWLPDGIEDVVIWVFARFTGEGWHLTLGVTFMLVVTFLPGGLVEGLKRLSKRIREGKTKRDKYDGSDPEHHPAPTKRVAGE</sequence>
<dbReference type="PANTHER" id="PTHR30482:SF17">
    <property type="entry name" value="ABC TRANSPORTER ATP-BINDING PROTEIN"/>
    <property type="match status" value="1"/>
</dbReference>
<keyword evidence="4 7" id="KW-1133">Transmembrane helix</keyword>
<dbReference type="InterPro" id="IPR043428">
    <property type="entry name" value="LivM-like"/>
</dbReference>
<keyword evidence="3 7" id="KW-0812">Transmembrane</keyword>
<dbReference type="STRING" id="576117.SAMN04488138_11846"/>
<dbReference type="Pfam" id="PF02653">
    <property type="entry name" value="BPD_transp_2"/>
    <property type="match status" value="1"/>
</dbReference>
<evidence type="ECO:0000256" key="3">
    <source>
        <dbReference type="ARBA" id="ARBA00022692"/>
    </source>
</evidence>
<protein>
    <submittedName>
        <fullName evidence="8">Amino acid/amide ABC transporter membrane protein 2, HAAT family (TC 3.A.1.4.-)</fullName>
    </submittedName>
</protein>
<reference evidence="8 9" key="1">
    <citation type="submission" date="2016-10" db="EMBL/GenBank/DDBJ databases">
        <authorList>
            <person name="de Groot N.N."/>
        </authorList>
    </citation>
    <scope>NUCLEOTIDE SEQUENCE [LARGE SCALE GENOMIC DNA]</scope>
    <source>
        <strain evidence="8 9">CGMCC 1.8891</strain>
    </source>
</reference>
<evidence type="ECO:0000256" key="1">
    <source>
        <dbReference type="ARBA" id="ARBA00004651"/>
    </source>
</evidence>
<evidence type="ECO:0000256" key="2">
    <source>
        <dbReference type="ARBA" id="ARBA00022475"/>
    </source>
</evidence>
<feature type="transmembrane region" description="Helical" evidence="7">
    <location>
        <begin position="128"/>
        <end position="149"/>
    </location>
</feature>
<name>A0A1I3VWX3_9RHOB</name>
<evidence type="ECO:0000313" key="8">
    <source>
        <dbReference type="EMBL" id="SFJ99888.1"/>
    </source>
</evidence>
<accession>A0A1I3VWX3</accession>
<feature type="transmembrane region" description="Helical" evidence="7">
    <location>
        <begin position="50"/>
        <end position="68"/>
    </location>
</feature>
<dbReference type="GO" id="GO:0015658">
    <property type="term" value="F:branched-chain amino acid transmembrane transporter activity"/>
    <property type="evidence" value="ECO:0007669"/>
    <property type="project" value="InterPro"/>
</dbReference>
<dbReference type="AlphaFoldDB" id="A0A1I3VWX3"/>
<dbReference type="CDD" id="cd06581">
    <property type="entry name" value="TM_PBP1_LivM_like"/>
    <property type="match status" value="1"/>
</dbReference>
<keyword evidence="5 7" id="KW-0472">Membrane</keyword>
<feature type="transmembrane region" description="Helical" evidence="7">
    <location>
        <begin position="292"/>
        <end position="317"/>
    </location>
</feature>
<evidence type="ECO:0000256" key="4">
    <source>
        <dbReference type="ARBA" id="ARBA00022989"/>
    </source>
</evidence>
<dbReference type="InterPro" id="IPR001851">
    <property type="entry name" value="ABC_transp_permease"/>
</dbReference>
<feature type="transmembrane region" description="Helical" evidence="7">
    <location>
        <begin position="252"/>
        <end position="272"/>
    </location>
</feature>
<keyword evidence="9" id="KW-1185">Reference proteome</keyword>
<dbReference type="Proteomes" id="UP000183299">
    <property type="component" value="Unassembled WGS sequence"/>
</dbReference>
<dbReference type="EMBL" id="FORY01000018">
    <property type="protein sequence ID" value="SFJ99888.1"/>
    <property type="molecule type" value="Genomic_DNA"/>
</dbReference>
<evidence type="ECO:0000256" key="7">
    <source>
        <dbReference type="SAM" id="Phobius"/>
    </source>
</evidence>
<evidence type="ECO:0000256" key="5">
    <source>
        <dbReference type="ARBA" id="ARBA00023136"/>
    </source>
</evidence>
<dbReference type="PANTHER" id="PTHR30482">
    <property type="entry name" value="HIGH-AFFINITY BRANCHED-CHAIN AMINO ACID TRANSPORT SYSTEM PERMEASE"/>
    <property type="match status" value="1"/>
</dbReference>
<proteinExistence type="predicted"/>
<evidence type="ECO:0000256" key="6">
    <source>
        <dbReference type="SAM" id="MobiDB-lite"/>
    </source>
</evidence>
<feature type="transmembrane region" description="Helical" evidence="7">
    <location>
        <begin position="99"/>
        <end position="121"/>
    </location>
</feature>
<keyword evidence="2" id="KW-1003">Cell membrane</keyword>
<feature type="region of interest" description="Disordered" evidence="6">
    <location>
        <begin position="388"/>
        <end position="414"/>
    </location>
</feature>
<feature type="transmembrane region" description="Helical" evidence="7">
    <location>
        <begin position="355"/>
        <end position="376"/>
    </location>
</feature>
<gene>
    <name evidence="8" type="ORF">SAMN04488138_11846</name>
</gene>